<organism evidence="1">
    <name type="scientific">Attheya septentrionalis</name>
    <dbReference type="NCBI Taxonomy" id="420275"/>
    <lineage>
        <taxon>Eukaryota</taxon>
        <taxon>Sar</taxon>
        <taxon>Stramenopiles</taxon>
        <taxon>Ochrophyta</taxon>
        <taxon>Bacillariophyta</taxon>
        <taxon>Coscinodiscophyceae</taxon>
        <taxon>Chaetocerotophycidae</taxon>
        <taxon>Chaetocerotales</taxon>
        <taxon>Attheyaceae</taxon>
        <taxon>Attheya</taxon>
    </lineage>
</organism>
<name>A0A7S2XLE0_9STRA</name>
<reference evidence="1" key="1">
    <citation type="submission" date="2021-01" db="EMBL/GenBank/DDBJ databases">
        <authorList>
            <person name="Corre E."/>
            <person name="Pelletier E."/>
            <person name="Niang G."/>
            <person name="Scheremetjew M."/>
            <person name="Finn R."/>
            <person name="Kale V."/>
            <person name="Holt S."/>
            <person name="Cochrane G."/>
            <person name="Meng A."/>
            <person name="Brown T."/>
            <person name="Cohen L."/>
        </authorList>
    </citation>
    <scope>NUCLEOTIDE SEQUENCE</scope>
    <source>
        <strain evidence="1">CCMP2084</strain>
    </source>
</reference>
<protein>
    <submittedName>
        <fullName evidence="1">Uncharacterized protein</fullName>
    </submittedName>
</protein>
<dbReference type="EMBL" id="HBHQ01009041">
    <property type="protein sequence ID" value="CAD9814280.1"/>
    <property type="molecule type" value="Transcribed_RNA"/>
</dbReference>
<evidence type="ECO:0000313" key="1">
    <source>
        <dbReference type="EMBL" id="CAD9814280.1"/>
    </source>
</evidence>
<accession>A0A7S2XLE0</accession>
<sequence>MSIREGDDDYDTLTEKVFVSYLGVDGITPPGRHATEQLLLRKRHLTFGGSVSDLGSVDEAGPSKSDFSFTGDLLRGVSHVVMEQRQSGARPLDEIFDRPIVRSRPPKRGSLQYETTVRSFPSALYAVQELSFGSSKVRHMNAIDDIVIANNIASSAKGLKTESYNYSWSWKDARKDFERPSSSQVKNLLERVKSSTMKEDEPFSIFGLKCGPTFCAADTSA</sequence>
<dbReference type="AlphaFoldDB" id="A0A7S2XLE0"/>
<proteinExistence type="predicted"/>
<gene>
    <name evidence="1" type="ORF">ASEP1449_LOCUS6105</name>
</gene>